<comment type="subcellular location">
    <subcellularLocation>
        <location evidence="2">Membrane</location>
        <topology evidence="2">Single-pass membrane protein</topology>
    </subcellularLocation>
</comment>
<feature type="domain" description="RING-type" evidence="15">
    <location>
        <begin position="112"/>
        <end position="154"/>
    </location>
</feature>
<dbReference type="GO" id="GO:0016567">
    <property type="term" value="P:protein ubiquitination"/>
    <property type="evidence" value="ECO:0007669"/>
    <property type="project" value="UniProtKB-UniPathway"/>
</dbReference>
<dbReference type="CDD" id="cd16461">
    <property type="entry name" value="RING-H2_EL5-like"/>
    <property type="match status" value="1"/>
</dbReference>
<evidence type="ECO:0000256" key="14">
    <source>
        <dbReference type="SAM" id="Phobius"/>
    </source>
</evidence>
<evidence type="ECO:0000256" key="5">
    <source>
        <dbReference type="ARBA" id="ARBA00022679"/>
    </source>
</evidence>
<comment type="catalytic activity">
    <reaction evidence="1">
        <text>S-ubiquitinyl-[E2 ubiquitin-conjugating enzyme]-L-cysteine + [acceptor protein]-L-lysine = [E2 ubiquitin-conjugating enzyme]-L-cysteine + N(6)-ubiquitinyl-[acceptor protein]-L-lysine.</text>
        <dbReference type="EC" id="2.3.2.27"/>
    </reaction>
</comment>
<organism evidence="16 17">
    <name type="scientific">Vanilla planifolia</name>
    <name type="common">Vanilla</name>
    <dbReference type="NCBI Taxonomy" id="51239"/>
    <lineage>
        <taxon>Eukaryota</taxon>
        <taxon>Viridiplantae</taxon>
        <taxon>Streptophyta</taxon>
        <taxon>Embryophyta</taxon>
        <taxon>Tracheophyta</taxon>
        <taxon>Spermatophyta</taxon>
        <taxon>Magnoliopsida</taxon>
        <taxon>Liliopsida</taxon>
        <taxon>Asparagales</taxon>
        <taxon>Orchidaceae</taxon>
        <taxon>Vanilloideae</taxon>
        <taxon>Vanilleae</taxon>
        <taxon>Vanilla</taxon>
    </lineage>
</organism>
<sequence length="242" mass="26222">MDQSPPIVIGGAHHETGGGDQLATTCRSYALSGKILLSTIVVLFSIVLLLLCLHFYVRYHVLRRARRRHHLALEENEHFPSAARHALDPSVLKSLPVLLCGPAGSGEIGGSCPVCLEVFEEGEKIRSLPRCGHCFHIACIDMWLGSQSNCPLCRAAVEETGGPAADFTLGTVNDNVIHASSSDSRGRDHVMEVENGGHGSNRRSNWSSLVRWIQTRDVLPHRIGVFGTEVDLERGGAPAPLP</sequence>
<evidence type="ECO:0000256" key="9">
    <source>
        <dbReference type="ARBA" id="ARBA00022786"/>
    </source>
</evidence>
<evidence type="ECO:0000256" key="8">
    <source>
        <dbReference type="ARBA" id="ARBA00022771"/>
    </source>
</evidence>
<evidence type="ECO:0000313" key="16">
    <source>
        <dbReference type="EMBL" id="KAG0483482.1"/>
    </source>
</evidence>
<evidence type="ECO:0000259" key="15">
    <source>
        <dbReference type="PROSITE" id="PS50089"/>
    </source>
</evidence>
<dbReference type="Pfam" id="PF13639">
    <property type="entry name" value="zf-RING_2"/>
    <property type="match status" value="1"/>
</dbReference>
<accession>A0A835RBT3</accession>
<evidence type="ECO:0000256" key="6">
    <source>
        <dbReference type="ARBA" id="ARBA00022692"/>
    </source>
</evidence>
<keyword evidence="7" id="KW-0479">Metal-binding</keyword>
<keyword evidence="5" id="KW-0808">Transferase</keyword>
<dbReference type="PANTHER" id="PTHR46913">
    <property type="entry name" value="RING-H2 FINGER PROTEIN ATL16"/>
    <property type="match status" value="1"/>
</dbReference>
<dbReference type="InterPro" id="IPR013083">
    <property type="entry name" value="Znf_RING/FYVE/PHD"/>
</dbReference>
<evidence type="ECO:0000256" key="2">
    <source>
        <dbReference type="ARBA" id="ARBA00004167"/>
    </source>
</evidence>
<dbReference type="UniPathway" id="UPA00143"/>
<comment type="pathway">
    <text evidence="3">Protein modification; protein ubiquitination.</text>
</comment>
<dbReference type="PANTHER" id="PTHR46913:SF1">
    <property type="entry name" value="RING-H2 FINGER PROTEIN ATL16"/>
    <property type="match status" value="1"/>
</dbReference>
<name>A0A835RBT3_VANPL</name>
<keyword evidence="11 14" id="KW-1133">Transmembrane helix</keyword>
<dbReference type="Gene3D" id="3.30.40.10">
    <property type="entry name" value="Zinc/RING finger domain, C3HC4 (zinc finger)"/>
    <property type="match status" value="1"/>
</dbReference>
<dbReference type="SUPFAM" id="SSF57850">
    <property type="entry name" value="RING/U-box"/>
    <property type="match status" value="1"/>
</dbReference>
<dbReference type="PROSITE" id="PS50089">
    <property type="entry name" value="ZF_RING_2"/>
    <property type="match status" value="1"/>
</dbReference>
<proteinExistence type="predicted"/>
<reference evidence="16 17" key="1">
    <citation type="journal article" date="2020" name="Nat. Food">
        <title>A phased Vanilla planifolia genome enables genetic improvement of flavour and production.</title>
        <authorList>
            <person name="Hasing T."/>
            <person name="Tang H."/>
            <person name="Brym M."/>
            <person name="Khazi F."/>
            <person name="Huang T."/>
            <person name="Chambers A.H."/>
        </authorList>
    </citation>
    <scope>NUCLEOTIDE SEQUENCE [LARGE SCALE GENOMIC DNA]</scope>
    <source>
        <tissue evidence="16">Leaf</tissue>
    </source>
</reference>
<evidence type="ECO:0000256" key="3">
    <source>
        <dbReference type="ARBA" id="ARBA00004906"/>
    </source>
</evidence>
<dbReference type="Proteomes" id="UP000639772">
    <property type="component" value="Unassembled WGS sequence"/>
</dbReference>
<keyword evidence="9" id="KW-0833">Ubl conjugation pathway</keyword>
<evidence type="ECO:0000256" key="12">
    <source>
        <dbReference type="ARBA" id="ARBA00023136"/>
    </source>
</evidence>
<dbReference type="GO" id="GO:0016020">
    <property type="term" value="C:membrane"/>
    <property type="evidence" value="ECO:0007669"/>
    <property type="project" value="UniProtKB-SubCell"/>
</dbReference>
<dbReference type="GO" id="GO:0008270">
    <property type="term" value="F:zinc ion binding"/>
    <property type="evidence" value="ECO:0007669"/>
    <property type="project" value="UniProtKB-KW"/>
</dbReference>
<feature type="transmembrane region" description="Helical" evidence="14">
    <location>
        <begin position="35"/>
        <end position="57"/>
    </location>
</feature>
<keyword evidence="6 14" id="KW-0812">Transmembrane</keyword>
<evidence type="ECO:0000256" key="7">
    <source>
        <dbReference type="ARBA" id="ARBA00022723"/>
    </source>
</evidence>
<keyword evidence="8 13" id="KW-0863">Zinc-finger</keyword>
<evidence type="ECO:0000313" key="17">
    <source>
        <dbReference type="Proteomes" id="UP000639772"/>
    </source>
</evidence>
<dbReference type="GO" id="GO:0061630">
    <property type="term" value="F:ubiquitin protein ligase activity"/>
    <property type="evidence" value="ECO:0007669"/>
    <property type="project" value="UniProtKB-EC"/>
</dbReference>
<dbReference type="InterPro" id="IPR001841">
    <property type="entry name" value="Znf_RING"/>
</dbReference>
<dbReference type="EMBL" id="JADCNM010000005">
    <property type="protein sequence ID" value="KAG0483482.1"/>
    <property type="molecule type" value="Genomic_DNA"/>
</dbReference>
<evidence type="ECO:0000256" key="1">
    <source>
        <dbReference type="ARBA" id="ARBA00000900"/>
    </source>
</evidence>
<comment type="caution">
    <text evidence="16">The sequence shown here is derived from an EMBL/GenBank/DDBJ whole genome shotgun (WGS) entry which is preliminary data.</text>
</comment>
<keyword evidence="12 14" id="KW-0472">Membrane</keyword>
<dbReference type="SMART" id="SM00184">
    <property type="entry name" value="RING"/>
    <property type="match status" value="1"/>
</dbReference>
<evidence type="ECO:0000256" key="13">
    <source>
        <dbReference type="PROSITE-ProRule" id="PRU00175"/>
    </source>
</evidence>
<protein>
    <recommendedName>
        <fullName evidence="4">RING-type E3 ubiquitin transferase</fullName>
        <ecNumber evidence="4">2.3.2.27</ecNumber>
    </recommendedName>
</protein>
<dbReference type="AlphaFoldDB" id="A0A835RBT3"/>
<dbReference type="OrthoDB" id="8062037at2759"/>
<dbReference type="InterPro" id="IPR044600">
    <property type="entry name" value="ATL1/ATL16-like"/>
</dbReference>
<dbReference type="EC" id="2.3.2.27" evidence="4"/>
<evidence type="ECO:0000256" key="10">
    <source>
        <dbReference type="ARBA" id="ARBA00022833"/>
    </source>
</evidence>
<evidence type="ECO:0000256" key="4">
    <source>
        <dbReference type="ARBA" id="ARBA00012483"/>
    </source>
</evidence>
<gene>
    <name evidence="16" type="ORF">HPP92_011566</name>
</gene>
<keyword evidence="10" id="KW-0862">Zinc</keyword>
<evidence type="ECO:0000256" key="11">
    <source>
        <dbReference type="ARBA" id="ARBA00022989"/>
    </source>
</evidence>